<dbReference type="EMBL" id="JARXIC010000065">
    <property type="protein sequence ID" value="MDQ8196334.1"/>
    <property type="molecule type" value="Genomic_DNA"/>
</dbReference>
<evidence type="ECO:0000313" key="3">
    <source>
        <dbReference type="Proteomes" id="UP001243717"/>
    </source>
</evidence>
<dbReference type="RefSeq" id="WP_308986768.1">
    <property type="nucleotide sequence ID" value="NZ_JARXIC010000065.1"/>
</dbReference>
<organism evidence="2 3">
    <name type="scientific">Thalassobacterium sedimentorum</name>
    <dbReference type="NCBI Taxonomy" id="3041258"/>
    <lineage>
        <taxon>Bacteria</taxon>
        <taxon>Pseudomonadati</taxon>
        <taxon>Verrucomicrobiota</taxon>
        <taxon>Opitutia</taxon>
        <taxon>Puniceicoccales</taxon>
        <taxon>Coraliomargaritaceae</taxon>
        <taxon>Thalassobacterium</taxon>
    </lineage>
</organism>
<name>A0ABU1ANL2_9BACT</name>
<reference evidence="2 3" key="1">
    <citation type="submission" date="2023-04" db="EMBL/GenBank/DDBJ databases">
        <title>A novel bacteria isolated from coastal sediment.</title>
        <authorList>
            <person name="Liu X.-J."/>
            <person name="Du Z.-J."/>
        </authorList>
    </citation>
    <scope>NUCLEOTIDE SEQUENCE [LARGE SCALE GENOMIC DNA]</scope>
    <source>
        <strain evidence="2 3">SDUM461004</strain>
    </source>
</reference>
<gene>
    <name evidence="2" type="ORF">QEH59_18000</name>
</gene>
<feature type="compositionally biased region" description="Polar residues" evidence="1">
    <location>
        <begin position="154"/>
        <end position="164"/>
    </location>
</feature>
<protein>
    <submittedName>
        <fullName evidence="2">Uncharacterized protein</fullName>
    </submittedName>
</protein>
<proteinExistence type="predicted"/>
<evidence type="ECO:0000256" key="1">
    <source>
        <dbReference type="SAM" id="MobiDB-lite"/>
    </source>
</evidence>
<accession>A0ABU1ANL2</accession>
<feature type="region of interest" description="Disordered" evidence="1">
    <location>
        <begin position="154"/>
        <end position="174"/>
    </location>
</feature>
<evidence type="ECO:0000313" key="2">
    <source>
        <dbReference type="EMBL" id="MDQ8196334.1"/>
    </source>
</evidence>
<keyword evidence="3" id="KW-1185">Reference proteome</keyword>
<comment type="caution">
    <text evidence="2">The sequence shown here is derived from an EMBL/GenBank/DDBJ whole genome shotgun (WGS) entry which is preliminary data.</text>
</comment>
<sequence>MMKQIFIFLILLTKVFSESVPRIQFLNEVESDGLRGAFSQKFLSERASRMVDLDRNFVTHILLRAVEREGLDGDWYYIYIVDAPSILIEDSRNFADRVAYGDVSVFPVRVLREDSVFKVVLATRETIHYFESDFSIHYRSEDGESIVKESTAFSSEDGSSSLEQINDVREPKGSGNDFDGLYEVFKLDEAEDSAPVIDWKTLDCNLKILNLGERPILSAYGDFVSSQCSGDVQSLENVMTSQAWIEVESEIKKMSESRYIDFIKSYCAQFRDAECVYAVGKEKSDSTIAYIAKLTDFGGGINSFAMHRLLREFDGSWKIDKEMDAGILTKYENSLRNRYRLMRSETNPF</sequence>
<dbReference type="Proteomes" id="UP001243717">
    <property type="component" value="Unassembled WGS sequence"/>
</dbReference>